<dbReference type="AlphaFoldDB" id="A0A9Q4HTV8"/>
<gene>
    <name evidence="1" type="ORF">OZZ17_03665</name>
</gene>
<dbReference type="EMBL" id="JAPRAY010000003">
    <property type="protein sequence ID" value="MCZ0666634.1"/>
    <property type="molecule type" value="Genomic_DNA"/>
</dbReference>
<sequence>MEHICKNLDIFKAIHDLSERDIDAYREFILGMDNVENIETRIYQGQIQWKYGDKKRWNYIEL</sequence>
<reference evidence="1" key="1">
    <citation type="submission" date="2022-11" db="EMBL/GenBank/DDBJ databases">
        <title>Temperate bacteriophages infecting mucin-degrading bacterium Ruminococcus gnavus from the human gut.</title>
        <authorList>
            <person name="Buttimer C."/>
        </authorList>
    </citation>
    <scope>NUCLEOTIDE SEQUENCE</scope>
    <source>
        <strain evidence="1">CCUG 49994</strain>
    </source>
</reference>
<comment type="caution">
    <text evidence="1">The sequence shown here is derived from an EMBL/GenBank/DDBJ whole genome shotgun (WGS) entry which is preliminary data.</text>
</comment>
<dbReference type="RefSeq" id="WP_268803411.1">
    <property type="nucleotide sequence ID" value="NZ_JAPRAY010000003.1"/>
</dbReference>
<evidence type="ECO:0000313" key="1">
    <source>
        <dbReference type="EMBL" id="MCZ0666634.1"/>
    </source>
</evidence>
<dbReference type="Proteomes" id="UP001079535">
    <property type="component" value="Unassembled WGS sequence"/>
</dbReference>
<name>A0A9Q4HTV8_MEDGN</name>
<accession>A0A9Q4HTV8</accession>
<evidence type="ECO:0000313" key="2">
    <source>
        <dbReference type="Proteomes" id="UP001079535"/>
    </source>
</evidence>
<protein>
    <submittedName>
        <fullName evidence="1">Uncharacterized protein</fullName>
    </submittedName>
</protein>
<proteinExistence type="predicted"/>
<organism evidence="1 2">
    <name type="scientific">Mediterraneibacter gnavus</name>
    <name type="common">Ruminococcus gnavus</name>
    <dbReference type="NCBI Taxonomy" id="33038"/>
    <lineage>
        <taxon>Bacteria</taxon>
        <taxon>Bacillati</taxon>
        <taxon>Bacillota</taxon>
        <taxon>Clostridia</taxon>
        <taxon>Lachnospirales</taxon>
        <taxon>Lachnospiraceae</taxon>
        <taxon>Mediterraneibacter</taxon>
    </lineage>
</organism>